<feature type="chain" id="PRO_5016564748" evidence="1">
    <location>
        <begin position="23"/>
        <end position="334"/>
    </location>
</feature>
<sequence>MKRFLILFAILLPTLFSGGARAMTLSPDDVAVHMADPSSVTAILRATTLFNANDMTALNQYLDGMPDLLREETLTMLAQQAQDFTGMTPEREKFLVTISHQQPKYLVKSQGNGFWVTMPAFNYAGEAKWVLNRWQIKVMQDEVLRLLGYNQFKPAEWLSFSSGDYALRREAMVTLVHKLSKAQLDTLMDLYFADKDMVWSPDNAVLAALAEKSGETRAYDLLWRRRTDSYSLSALQKLEMPPVSEKHVQLMIAATVNPVLAQTAIRQLTGLHPLTENVKDFLTKQLSDRQRGENVAALLVQNGHHAWLKALAETTSGVTRRNIQHGLKLKIAGS</sequence>
<dbReference type="Proteomes" id="UP000254512">
    <property type="component" value="Unassembled WGS sequence"/>
</dbReference>
<dbReference type="RefSeq" id="WP_040528069.1">
    <property type="nucleotide sequence ID" value="NZ_CP014056.2"/>
</dbReference>
<dbReference type="AlphaFoldDB" id="A0A377HHR0"/>
<dbReference type="EMBL" id="UGHD01000002">
    <property type="protein sequence ID" value="STO55758.1"/>
    <property type="molecule type" value="Genomic_DNA"/>
</dbReference>
<gene>
    <name evidence="2" type="ORF">NCTC11645_00058</name>
</gene>
<keyword evidence="1" id="KW-0732">Signal</keyword>
<dbReference type="KEGG" id="gho:AL542_09320"/>
<proteinExistence type="predicted"/>
<protein>
    <submittedName>
        <fullName evidence="2">Uncharacterized protein</fullName>
    </submittedName>
</protein>
<accession>A0A377HHR0</accession>
<evidence type="ECO:0000313" key="3">
    <source>
        <dbReference type="Proteomes" id="UP000254512"/>
    </source>
</evidence>
<evidence type="ECO:0000256" key="1">
    <source>
        <dbReference type="SAM" id="SignalP"/>
    </source>
</evidence>
<evidence type="ECO:0000313" key="2">
    <source>
        <dbReference type="EMBL" id="STO55758.1"/>
    </source>
</evidence>
<dbReference type="GeneID" id="58896120"/>
<reference evidence="2 3" key="1">
    <citation type="submission" date="2018-06" db="EMBL/GenBank/DDBJ databases">
        <authorList>
            <consortium name="Pathogen Informatics"/>
            <person name="Doyle S."/>
        </authorList>
    </citation>
    <scope>NUCLEOTIDE SEQUENCE [LARGE SCALE GENOMIC DNA]</scope>
    <source>
        <strain evidence="2 3">NCTC11645</strain>
    </source>
</reference>
<feature type="signal peptide" evidence="1">
    <location>
        <begin position="1"/>
        <end position="22"/>
    </location>
</feature>
<organism evidence="2 3">
    <name type="scientific">Grimontia hollisae</name>
    <name type="common">Vibrio hollisae</name>
    <dbReference type="NCBI Taxonomy" id="673"/>
    <lineage>
        <taxon>Bacteria</taxon>
        <taxon>Pseudomonadati</taxon>
        <taxon>Pseudomonadota</taxon>
        <taxon>Gammaproteobacteria</taxon>
        <taxon>Vibrionales</taxon>
        <taxon>Vibrionaceae</taxon>
        <taxon>Grimontia</taxon>
    </lineage>
</organism>
<name>A0A377HHR0_GRIHO</name>